<protein>
    <recommendedName>
        <fullName evidence="2">Ice-binding protein C-terminal domain-containing protein</fullName>
    </recommendedName>
</protein>
<proteinExistence type="predicted"/>
<dbReference type="NCBIfam" id="TIGR02595">
    <property type="entry name" value="PEP_CTERM"/>
    <property type="match status" value="1"/>
</dbReference>
<dbReference type="AlphaFoldDB" id="A0A3B0VYU6"/>
<feature type="transmembrane region" description="Helical" evidence="1">
    <location>
        <begin position="281"/>
        <end position="298"/>
    </location>
</feature>
<accession>A0A3B0VYU6</accession>
<evidence type="ECO:0000259" key="2">
    <source>
        <dbReference type="Pfam" id="PF07589"/>
    </source>
</evidence>
<evidence type="ECO:0000313" key="3">
    <source>
        <dbReference type="EMBL" id="VAW48808.1"/>
    </source>
</evidence>
<organism evidence="3">
    <name type="scientific">hydrothermal vent metagenome</name>
    <dbReference type="NCBI Taxonomy" id="652676"/>
    <lineage>
        <taxon>unclassified sequences</taxon>
        <taxon>metagenomes</taxon>
        <taxon>ecological metagenomes</taxon>
    </lineage>
</organism>
<name>A0A3B0VYU6_9ZZZZ</name>
<gene>
    <name evidence="3" type="ORF">MNBD_GAMMA04-1641</name>
</gene>
<reference evidence="3" key="1">
    <citation type="submission" date="2018-06" db="EMBL/GenBank/DDBJ databases">
        <authorList>
            <person name="Zhirakovskaya E."/>
        </authorList>
    </citation>
    <scope>NUCLEOTIDE SEQUENCE</scope>
</reference>
<dbReference type="EMBL" id="UOFB01000292">
    <property type="protein sequence ID" value="VAW48808.1"/>
    <property type="molecule type" value="Genomic_DNA"/>
</dbReference>
<dbReference type="Gene3D" id="2.130.10.10">
    <property type="entry name" value="YVTN repeat-like/Quinoprotein amine dehydrogenase"/>
    <property type="match status" value="1"/>
</dbReference>
<dbReference type="InterPro" id="IPR015943">
    <property type="entry name" value="WD40/YVTN_repeat-like_dom_sf"/>
</dbReference>
<sequence>MKKTLSLLATVLAVSLSSSVYANQNHQIDKIYTVYGGSQNGITVRNADTLSQINFFDPGFYSSSIVSGNDHNMYLTSGNTIYNYSDTGSFISSFDFPDSAINYHQIAYAGDKIYTAYDGSQNGVTVRDSMSFNQESYFDPGFEINGITAGDNNDMYLTSGNKIYNYSDTGALLGSFTWPSTSITYSDTTFNGEGEIYTVYDGSQKGVTVRDADTFAQSNAIALGFSPSGIASGDNNDMYLTFDNVIYQYADSGALLNQMTFPDFGIEYGGITFASAVPEPSAIALMLGGLGLVGFMAARRRKALR</sequence>
<keyword evidence="1" id="KW-1133">Transmembrane helix</keyword>
<dbReference type="InterPro" id="IPR013424">
    <property type="entry name" value="Ice-binding_C"/>
</dbReference>
<keyword evidence="1" id="KW-0472">Membrane</keyword>
<dbReference type="Pfam" id="PF07589">
    <property type="entry name" value="PEP-CTERM"/>
    <property type="match status" value="1"/>
</dbReference>
<evidence type="ECO:0000256" key="1">
    <source>
        <dbReference type="SAM" id="Phobius"/>
    </source>
</evidence>
<feature type="domain" description="Ice-binding protein C-terminal" evidence="2">
    <location>
        <begin position="276"/>
        <end position="301"/>
    </location>
</feature>
<dbReference type="SUPFAM" id="SSF63829">
    <property type="entry name" value="Calcium-dependent phosphotriesterase"/>
    <property type="match status" value="1"/>
</dbReference>
<keyword evidence="1" id="KW-0812">Transmembrane</keyword>